<evidence type="ECO:0000313" key="1">
    <source>
        <dbReference type="EMBL" id="WMV26291.1"/>
    </source>
</evidence>
<reference evidence="1" key="1">
    <citation type="submission" date="2023-08" db="EMBL/GenBank/DDBJ databases">
        <title>A de novo genome assembly of Solanum verrucosum Schlechtendal, a Mexican diploid species geographically isolated from the other diploid A-genome species in potato relatives.</title>
        <authorList>
            <person name="Hosaka K."/>
        </authorList>
    </citation>
    <scope>NUCLEOTIDE SEQUENCE</scope>
    <source>
        <tissue evidence="1">Young leaves</tissue>
    </source>
</reference>
<name>A0AAF0QTA9_SOLVR</name>
<organism evidence="1 2">
    <name type="scientific">Solanum verrucosum</name>
    <dbReference type="NCBI Taxonomy" id="315347"/>
    <lineage>
        <taxon>Eukaryota</taxon>
        <taxon>Viridiplantae</taxon>
        <taxon>Streptophyta</taxon>
        <taxon>Embryophyta</taxon>
        <taxon>Tracheophyta</taxon>
        <taxon>Spermatophyta</taxon>
        <taxon>Magnoliopsida</taxon>
        <taxon>eudicotyledons</taxon>
        <taxon>Gunneridae</taxon>
        <taxon>Pentapetalae</taxon>
        <taxon>asterids</taxon>
        <taxon>lamiids</taxon>
        <taxon>Solanales</taxon>
        <taxon>Solanaceae</taxon>
        <taxon>Solanoideae</taxon>
        <taxon>Solaneae</taxon>
        <taxon>Solanum</taxon>
    </lineage>
</organism>
<evidence type="ECO:0000313" key="2">
    <source>
        <dbReference type="Proteomes" id="UP001234989"/>
    </source>
</evidence>
<gene>
    <name evidence="1" type="ORF">MTR67_019676</name>
</gene>
<dbReference type="EMBL" id="CP133615">
    <property type="protein sequence ID" value="WMV26291.1"/>
    <property type="molecule type" value="Genomic_DNA"/>
</dbReference>
<protein>
    <submittedName>
        <fullName evidence="1">Uncharacterized protein</fullName>
    </submittedName>
</protein>
<sequence>MEPVTQLKLVHFS</sequence>
<dbReference type="Proteomes" id="UP001234989">
    <property type="component" value="Chromosome 4"/>
</dbReference>
<proteinExistence type="predicted"/>
<accession>A0AAF0QTA9</accession>
<keyword evidence="2" id="KW-1185">Reference proteome</keyword>